<evidence type="ECO:0000256" key="1">
    <source>
        <dbReference type="SAM" id="MobiDB-lite"/>
    </source>
</evidence>
<reference evidence="2 3" key="1">
    <citation type="submission" date="2024-01" db="EMBL/GenBank/DDBJ databases">
        <title>The genomes of 5 underutilized Papilionoideae crops provide insights into root nodulation and disease resistanc.</title>
        <authorList>
            <person name="Jiang F."/>
        </authorList>
    </citation>
    <scope>NUCLEOTIDE SEQUENCE [LARGE SCALE GENOMIC DNA]</scope>
    <source>
        <strain evidence="2">LVBAO_FW01</strain>
        <tissue evidence="2">Leaves</tissue>
    </source>
</reference>
<keyword evidence="3" id="KW-1185">Reference proteome</keyword>
<dbReference type="InterPro" id="IPR008547">
    <property type="entry name" value="DUF829_TMEM53"/>
</dbReference>
<gene>
    <name evidence="2" type="ORF">VNO77_04773</name>
</gene>
<protein>
    <submittedName>
        <fullName evidence="2">Uncharacterized protein</fullName>
    </submittedName>
</protein>
<proteinExistence type="predicted"/>
<dbReference type="SUPFAM" id="SSF53474">
    <property type="entry name" value="alpha/beta-Hydrolases"/>
    <property type="match status" value="1"/>
</dbReference>
<evidence type="ECO:0000313" key="3">
    <source>
        <dbReference type="Proteomes" id="UP001367508"/>
    </source>
</evidence>
<comment type="caution">
    <text evidence="2">The sequence shown here is derived from an EMBL/GenBank/DDBJ whole genome shotgun (WGS) entry which is preliminary data.</text>
</comment>
<feature type="region of interest" description="Disordered" evidence="1">
    <location>
        <begin position="331"/>
        <end position="353"/>
    </location>
</feature>
<dbReference type="EMBL" id="JAYMYQ010000001">
    <property type="protein sequence ID" value="KAK7362654.1"/>
    <property type="molecule type" value="Genomic_DNA"/>
</dbReference>
<sequence>MRGAEEGGGGGWALKGGNVYWGRKEEADFRGIAVIFAWTSVPQTLLRDFVDLYSSLGWNSLVCYAHYLSAFHDENAMPLALCVIDELIEELRTRSCPIVFVACSAGSKASLFKVFQLINGRCEPPLNLPNYHLLRNCVSGQIYDSGPLDVTSDFGFRFALHPSIAKVPGPAKLVSWVAKSVASGLDALYLTRFESQAAEHWQALYSSVNYGAPFLILCSENDDLVRFQSIYDFAQRLQNLNADVNLVNFSSSPHLGHYKHHPIQYRAAVSHLLEKAASIYSQKMMLARERTGMDGTQDEISELICDLQKVAITSNKSLRRVAIGPTDHFFLPSSAEHHNERESGTPQDEQNEKPVCLPSFPSISAHSVLGQFLFDVCVPKNVEGWDVKFSGNLNGRLRTSAPRYSPFRGIKRIGRSRL</sequence>
<dbReference type="Gene3D" id="3.40.50.1820">
    <property type="entry name" value="alpha/beta hydrolase"/>
    <property type="match status" value="1"/>
</dbReference>
<dbReference type="PANTHER" id="PTHR12265">
    <property type="entry name" value="TRANSMEMBRANE PROTEIN 53"/>
    <property type="match status" value="1"/>
</dbReference>
<accession>A0AAN9MX43</accession>
<organism evidence="2 3">
    <name type="scientific">Canavalia gladiata</name>
    <name type="common">Sword bean</name>
    <name type="synonym">Dolichos gladiatus</name>
    <dbReference type="NCBI Taxonomy" id="3824"/>
    <lineage>
        <taxon>Eukaryota</taxon>
        <taxon>Viridiplantae</taxon>
        <taxon>Streptophyta</taxon>
        <taxon>Embryophyta</taxon>
        <taxon>Tracheophyta</taxon>
        <taxon>Spermatophyta</taxon>
        <taxon>Magnoliopsida</taxon>
        <taxon>eudicotyledons</taxon>
        <taxon>Gunneridae</taxon>
        <taxon>Pentapetalae</taxon>
        <taxon>rosids</taxon>
        <taxon>fabids</taxon>
        <taxon>Fabales</taxon>
        <taxon>Fabaceae</taxon>
        <taxon>Papilionoideae</taxon>
        <taxon>50 kb inversion clade</taxon>
        <taxon>NPAAA clade</taxon>
        <taxon>indigoferoid/millettioid clade</taxon>
        <taxon>Phaseoleae</taxon>
        <taxon>Canavalia</taxon>
    </lineage>
</organism>
<dbReference type="InterPro" id="IPR029058">
    <property type="entry name" value="AB_hydrolase_fold"/>
</dbReference>
<dbReference type="Proteomes" id="UP001367508">
    <property type="component" value="Unassembled WGS sequence"/>
</dbReference>
<dbReference type="Pfam" id="PF05705">
    <property type="entry name" value="DUF829"/>
    <property type="match status" value="1"/>
</dbReference>
<name>A0AAN9MX43_CANGL</name>
<evidence type="ECO:0000313" key="2">
    <source>
        <dbReference type="EMBL" id="KAK7362654.1"/>
    </source>
</evidence>
<dbReference type="PANTHER" id="PTHR12265:SF9">
    <property type="entry name" value="DUF829 DOMAIN PROTEIN"/>
    <property type="match status" value="1"/>
</dbReference>
<dbReference type="AlphaFoldDB" id="A0AAN9MX43"/>